<accession>A0A9D4LZ01</accession>
<reference evidence="4" key="1">
    <citation type="journal article" date="2019" name="bioRxiv">
        <title>The Genome of the Zebra Mussel, Dreissena polymorpha: A Resource for Invasive Species Research.</title>
        <authorList>
            <person name="McCartney M.A."/>
            <person name="Auch B."/>
            <person name="Kono T."/>
            <person name="Mallez S."/>
            <person name="Zhang Y."/>
            <person name="Obille A."/>
            <person name="Becker A."/>
            <person name="Abrahante J.E."/>
            <person name="Garbe J."/>
            <person name="Badalamenti J.P."/>
            <person name="Herman A."/>
            <person name="Mangelson H."/>
            <person name="Liachko I."/>
            <person name="Sullivan S."/>
            <person name="Sone E.D."/>
            <person name="Koren S."/>
            <person name="Silverstein K.A.T."/>
            <person name="Beckman K.B."/>
            <person name="Gohl D.M."/>
        </authorList>
    </citation>
    <scope>NUCLEOTIDE SEQUENCE</scope>
    <source>
        <strain evidence="4">Duluth1</strain>
        <tissue evidence="4">Whole animal</tissue>
    </source>
</reference>
<feature type="transmembrane region" description="Helical" evidence="2">
    <location>
        <begin position="389"/>
        <end position="412"/>
    </location>
</feature>
<sequence length="610" mass="68144">MFSTSRTVKSVIGKLSMILGALLTLPSASCEIDTNAEMICDISGIKEPQTVYFTHARTQLIEVQPAGKSCPTKIKEESPNIKCGCNHKKHAFCNISLRQNAHDCDSWMCSASIDGILKKSEFVQLCLGDDDSMQRKQPTVKCAGFLLKPNVTHWILEDWILKSNSDMIKIVKVGIHNISGTYLPRENNGSIVVCKLEEENQAKWVITIIYPFTARSFEHISNHTPTNRSCSTGNPTITGIIEEYLSTECPSIIINSTVNVTFCDAVNRDEMGARQFVGHMNGSFKLDILNPAAVRTFYIEEFRDYTNITLNESRRLTFICIGEGNPPPTLALVSKSLFVNTSHSQLQHTIEFSSSKGTDTYLCIAFNGIGNDSKSIYVDAFISTGEDGFFSSIIILCVGSCILLVIVVVCLLRSRGKICKIVHVTEAILEVDTVEAANRACRSSHNNDFNFEEDTSQNNTHNGVKSPTECALKTRGFCNETYSEYNPRKRKDYTMDGNDHKEKPEKTTSVSDAIRGFCNDAYADWTKPSTSWHGNAQQKFTGNIEHEQGDQRRQNPIELRVCTYGVVTRTRNQIDYDTKDSVSCKPNTTKRKEDCIYSMAKKLNDEDSAV</sequence>
<reference evidence="4" key="2">
    <citation type="submission" date="2020-11" db="EMBL/GenBank/DDBJ databases">
        <authorList>
            <person name="McCartney M.A."/>
            <person name="Auch B."/>
            <person name="Kono T."/>
            <person name="Mallez S."/>
            <person name="Becker A."/>
            <person name="Gohl D.M."/>
            <person name="Silverstein K.A.T."/>
            <person name="Koren S."/>
            <person name="Bechman K.B."/>
            <person name="Herman A."/>
            <person name="Abrahante J.E."/>
            <person name="Garbe J."/>
        </authorList>
    </citation>
    <scope>NUCLEOTIDE SEQUENCE</scope>
    <source>
        <strain evidence="4">Duluth1</strain>
        <tissue evidence="4">Whole animal</tissue>
    </source>
</reference>
<feature type="signal peptide" evidence="3">
    <location>
        <begin position="1"/>
        <end position="30"/>
    </location>
</feature>
<dbReference type="Proteomes" id="UP000828390">
    <property type="component" value="Unassembled WGS sequence"/>
</dbReference>
<gene>
    <name evidence="4" type="ORF">DPMN_029683</name>
</gene>
<feature type="compositionally biased region" description="Basic and acidic residues" evidence="1">
    <location>
        <begin position="492"/>
        <end position="506"/>
    </location>
</feature>
<keyword evidence="3" id="KW-0732">Signal</keyword>
<comment type="caution">
    <text evidence="4">The sequence shown here is derived from an EMBL/GenBank/DDBJ whole genome shotgun (WGS) entry which is preliminary data.</text>
</comment>
<name>A0A9D4LZ01_DREPO</name>
<feature type="region of interest" description="Disordered" evidence="1">
    <location>
        <begin position="489"/>
        <end position="508"/>
    </location>
</feature>
<evidence type="ECO:0000256" key="1">
    <source>
        <dbReference type="SAM" id="MobiDB-lite"/>
    </source>
</evidence>
<dbReference type="AlphaFoldDB" id="A0A9D4LZ01"/>
<keyword evidence="2" id="KW-1133">Transmembrane helix</keyword>
<evidence type="ECO:0000256" key="3">
    <source>
        <dbReference type="SAM" id="SignalP"/>
    </source>
</evidence>
<evidence type="ECO:0000313" key="5">
    <source>
        <dbReference type="Proteomes" id="UP000828390"/>
    </source>
</evidence>
<evidence type="ECO:0000313" key="4">
    <source>
        <dbReference type="EMBL" id="KAH3866586.1"/>
    </source>
</evidence>
<dbReference type="OrthoDB" id="6084240at2759"/>
<feature type="chain" id="PRO_5038867420" description="Ig-like domain-containing protein" evidence="3">
    <location>
        <begin position="31"/>
        <end position="610"/>
    </location>
</feature>
<evidence type="ECO:0000256" key="2">
    <source>
        <dbReference type="SAM" id="Phobius"/>
    </source>
</evidence>
<dbReference type="SUPFAM" id="SSF48726">
    <property type="entry name" value="Immunoglobulin"/>
    <property type="match status" value="1"/>
</dbReference>
<dbReference type="InterPro" id="IPR036179">
    <property type="entry name" value="Ig-like_dom_sf"/>
</dbReference>
<dbReference type="EMBL" id="JAIWYP010000002">
    <property type="protein sequence ID" value="KAH3866586.1"/>
    <property type="molecule type" value="Genomic_DNA"/>
</dbReference>
<keyword evidence="2" id="KW-0812">Transmembrane</keyword>
<dbReference type="Gene3D" id="2.60.40.10">
    <property type="entry name" value="Immunoglobulins"/>
    <property type="match status" value="1"/>
</dbReference>
<proteinExistence type="predicted"/>
<keyword evidence="5" id="KW-1185">Reference proteome</keyword>
<organism evidence="4 5">
    <name type="scientific">Dreissena polymorpha</name>
    <name type="common">Zebra mussel</name>
    <name type="synonym">Mytilus polymorpha</name>
    <dbReference type="NCBI Taxonomy" id="45954"/>
    <lineage>
        <taxon>Eukaryota</taxon>
        <taxon>Metazoa</taxon>
        <taxon>Spiralia</taxon>
        <taxon>Lophotrochozoa</taxon>
        <taxon>Mollusca</taxon>
        <taxon>Bivalvia</taxon>
        <taxon>Autobranchia</taxon>
        <taxon>Heteroconchia</taxon>
        <taxon>Euheterodonta</taxon>
        <taxon>Imparidentia</taxon>
        <taxon>Neoheterodontei</taxon>
        <taxon>Myida</taxon>
        <taxon>Dreissenoidea</taxon>
        <taxon>Dreissenidae</taxon>
        <taxon>Dreissena</taxon>
    </lineage>
</organism>
<dbReference type="InterPro" id="IPR013783">
    <property type="entry name" value="Ig-like_fold"/>
</dbReference>
<keyword evidence="2" id="KW-0472">Membrane</keyword>
<protein>
    <recommendedName>
        <fullName evidence="6">Ig-like domain-containing protein</fullName>
    </recommendedName>
</protein>
<evidence type="ECO:0008006" key="6">
    <source>
        <dbReference type="Google" id="ProtNLM"/>
    </source>
</evidence>